<name>A0ABD5S507_9EURY</name>
<dbReference type="Proteomes" id="UP001596328">
    <property type="component" value="Unassembled WGS sequence"/>
</dbReference>
<keyword evidence="2" id="KW-1185">Reference proteome</keyword>
<sequence length="91" mass="11007">GDTSRERLVAYERRWNREKGPDWKLQRAVGELLYDFTDDQQNRFVRSAGGMTDAQLDRLQRYELSVRDLLELYPFDVRDVPKVRRLLRHVR</sequence>
<evidence type="ECO:0000313" key="1">
    <source>
        <dbReference type="EMBL" id="MFC6726646.1"/>
    </source>
</evidence>
<organism evidence="1 2">
    <name type="scientific">Halobium palmae</name>
    <dbReference type="NCBI Taxonomy" id="1776492"/>
    <lineage>
        <taxon>Archaea</taxon>
        <taxon>Methanobacteriati</taxon>
        <taxon>Methanobacteriota</taxon>
        <taxon>Stenosarchaea group</taxon>
        <taxon>Halobacteria</taxon>
        <taxon>Halobacteriales</taxon>
        <taxon>Haloferacaceae</taxon>
        <taxon>Halobium</taxon>
    </lineage>
</organism>
<comment type="caution">
    <text evidence="1">The sequence shown here is derived from an EMBL/GenBank/DDBJ whole genome shotgun (WGS) entry which is preliminary data.</text>
</comment>
<evidence type="ECO:0000313" key="2">
    <source>
        <dbReference type="Proteomes" id="UP001596328"/>
    </source>
</evidence>
<reference evidence="1 2" key="1">
    <citation type="journal article" date="2019" name="Int. J. Syst. Evol. Microbiol.">
        <title>The Global Catalogue of Microorganisms (GCM) 10K type strain sequencing project: providing services to taxonomists for standard genome sequencing and annotation.</title>
        <authorList>
            <consortium name="The Broad Institute Genomics Platform"/>
            <consortium name="The Broad Institute Genome Sequencing Center for Infectious Disease"/>
            <person name="Wu L."/>
            <person name="Ma J."/>
        </authorList>
    </citation>
    <scope>NUCLEOTIDE SEQUENCE [LARGE SCALE GENOMIC DNA]</scope>
    <source>
        <strain evidence="1 2">NBRC 111368</strain>
    </source>
</reference>
<feature type="non-terminal residue" evidence="1">
    <location>
        <position position="1"/>
    </location>
</feature>
<dbReference type="AlphaFoldDB" id="A0ABD5S507"/>
<dbReference type="EMBL" id="JBHSWU010001282">
    <property type="protein sequence ID" value="MFC6726646.1"/>
    <property type="molecule type" value="Genomic_DNA"/>
</dbReference>
<proteinExistence type="predicted"/>
<accession>A0ABD5S507</accession>
<gene>
    <name evidence="1" type="ORF">ACFQE1_20205</name>
</gene>
<protein>
    <submittedName>
        <fullName evidence="1">NAD(P)/FAD-dependent oxidoreductase</fullName>
    </submittedName>
</protein>